<comment type="caution">
    <text evidence="2">The sequence shown here is derived from an EMBL/GenBank/DDBJ whole genome shotgun (WGS) entry which is preliminary data.</text>
</comment>
<name>A0A0F9NGJ7_9ZZZZ</name>
<accession>A0A0F9NGJ7</accession>
<evidence type="ECO:0008006" key="3">
    <source>
        <dbReference type="Google" id="ProtNLM"/>
    </source>
</evidence>
<feature type="transmembrane region" description="Helical" evidence="1">
    <location>
        <begin position="48"/>
        <end position="78"/>
    </location>
</feature>
<feature type="transmembrane region" description="Helical" evidence="1">
    <location>
        <begin position="20"/>
        <end position="42"/>
    </location>
</feature>
<dbReference type="AlphaFoldDB" id="A0A0F9NGJ7"/>
<keyword evidence="1" id="KW-1133">Transmembrane helix</keyword>
<reference evidence="2" key="1">
    <citation type="journal article" date="2015" name="Nature">
        <title>Complex archaea that bridge the gap between prokaryotes and eukaryotes.</title>
        <authorList>
            <person name="Spang A."/>
            <person name="Saw J.H."/>
            <person name="Jorgensen S.L."/>
            <person name="Zaremba-Niedzwiedzka K."/>
            <person name="Martijn J."/>
            <person name="Lind A.E."/>
            <person name="van Eijk R."/>
            <person name="Schleper C."/>
            <person name="Guy L."/>
            <person name="Ettema T.J."/>
        </authorList>
    </citation>
    <scope>NUCLEOTIDE SEQUENCE</scope>
</reference>
<sequence>MEKKNKEDKFTEVIHLLPSIWFNAFRDALIFVMFMEMGYLIYKTTGVGSFFLANFLVIKIFIIGFIYLLVFSIIFYFFDKHLVPKMKKQREERKKEFFEEVSKIIKKKLKLKK</sequence>
<evidence type="ECO:0000256" key="1">
    <source>
        <dbReference type="SAM" id="Phobius"/>
    </source>
</evidence>
<keyword evidence="1" id="KW-0472">Membrane</keyword>
<keyword evidence="1" id="KW-0812">Transmembrane</keyword>
<organism evidence="2">
    <name type="scientific">marine sediment metagenome</name>
    <dbReference type="NCBI Taxonomy" id="412755"/>
    <lineage>
        <taxon>unclassified sequences</taxon>
        <taxon>metagenomes</taxon>
        <taxon>ecological metagenomes</taxon>
    </lineage>
</organism>
<protein>
    <recommendedName>
        <fullName evidence="3">RDD domain-containing protein</fullName>
    </recommendedName>
</protein>
<evidence type="ECO:0000313" key="2">
    <source>
        <dbReference type="EMBL" id="KKN17079.1"/>
    </source>
</evidence>
<gene>
    <name evidence="2" type="ORF">LCGC14_0969570</name>
</gene>
<proteinExistence type="predicted"/>
<dbReference type="EMBL" id="LAZR01003559">
    <property type="protein sequence ID" value="KKN17079.1"/>
    <property type="molecule type" value="Genomic_DNA"/>
</dbReference>